<accession>L1JLU7</accession>
<feature type="compositionally biased region" description="Polar residues" evidence="1">
    <location>
        <begin position="160"/>
        <end position="176"/>
    </location>
</feature>
<evidence type="ECO:0000313" key="4">
    <source>
        <dbReference type="Proteomes" id="UP000011087"/>
    </source>
</evidence>
<evidence type="ECO:0000313" key="3">
    <source>
        <dbReference type="EnsemblProtists" id="EKX49332"/>
    </source>
</evidence>
<organism evidence="2">
    <name type="scientific">Guillardia theta (strain CCMP2712)</name>
    <name type="common">Cryptophyte</name>
    <dbReference type="NCBI Taxonomy" id="905079"/>
    <lineage>
        <taxon>Eukaryota</taxon>
        <taxon>Cryptophyceae</taxon>
        <taxon>Pyrenomonadales</taxon>
        <taxon>Geminigeraceae</taxon>
        <taxon>Guillardia</taxon>
    </lineage>
</organism>
<dbReference type="PaxDb" id="55529-EKX49332"/>
<dbReference type="RefSeq" id="XP_005836312.1">
    <property type="nucleotide sequence ID" value="XM_005836255.1"/>
</dbReference>
<feature type="compositionally biased region" description="Basic and acidic residues" evidence="1">
    <location>
        <begin position="195"/>
        <end position="212"/>
    </location>
</feature>
<sequence>MVPSSGKLGIGGKVREEIMEAEEAAGQDSVICLEAQRSSNSSIIEGLARLWKREEFIDLYLQVGGACSDNPETKLIGAHKIVVSMISEKLKRIMTEEHERRRRDREDAMAAMRAQKREHDEERQERTDRLTSDSQGLRRKRNHKQNGMGADFSHSDRSTDAGSTLSMQLDSNSAGKLQSDKFDDGKAHNGASNHFGKDEQRGNVQRKDESRNGKHAQGSDFHAANSADILDGSDYQMYSFGMPYGPGINCMAIRIRENQHTIAFDDRNTNIKYSLMELATNMSNMGYLEFYEWFPQHDLDRAGITGINTSLANQLLGENPKRYFRSPRLRRVLRCSSEGEQPDMGNGEIWNVGDLIYEVKTFHNGLLTLPGSANFEYCEIENEEQEIVNACRLHAECASSSTRVAVDDDVIIVPEDDMEPVFLRVDRILAKNGVPISDRTAADEEQIGMCRPFCSPQMPDVPGSKTAEFYISGHQFYVVDGMSVPGPSNSAQEKVYFRLSDERKTFPFTDLVNHIVLSQETDPQNKTYSLTKLDQTIVYRKIVERQDLLSSRKMICKSCKQVFQEKHIFSKHIARCQRGKNIGSEKLLDGFNHLGGNQDSNKRNDKPLSDARKSASERKQNDHHQTSTNEGFHDMAWIAQAFEARYGTGDSMDTGACDASSPVLSHQGSYHVDDLHLGLSPPRPQNVSRVADPGTNTGDHTDRNRHAENDEQSLSISNVDLGVDASIEVCGPIVLNFPQIHPKAMYYILEYHYYGQTTLPNLEVLLLFANAVKELEIDELINTVKDKISRSVNAETCVPIMQRSPPARLEELLKQDQLNVNSEWDLYQHLLRWMCSGDAEDISHAEVVEGFFANNGVARRGHSLLSLVRWPLLGSEKLTRFVWRDKRLIGNFWHNRTWKRRWLCFLLGPNVTR</sequence>
<name>L1JLU7_GUITC</name>
<dbReference type="HOGENOM" id="CLU_318697_0_0_1"/>
<reference evidence="3" key="3">
    <citation type="submission" date="2016-03" db="UniProtKB">
        <authorList>
            <consortium name="EnsemblProtists"/>
        </authorList>
    </citation>
    <scope>IDENTIFICATION</scope>
</reference>
<dbReference type="Gene3D" id="1.25.40.420">
    <property type="match status" value="1"/>
</dbReference>
<keyword evidence="4" id="KW-1185">Reference proteome</keyword>
<evidence type="ECO:0008006" key="5">
    <source>
        <dbReference type="Google" id="ProtNLM"/>
    </source>
</evidence>
<evidence type="ECO:0000313" key="2">
    <source>
        <dbReference type="EMBL" id="EKX49332.1"/>
    </source>
</evidence>
<proteinExistence type="predicted"/>
<evidence type="ECO:0000256" key="1">
    <source>
        <dbReference type="SAM" id="MobiDB-lite"/>
    </source>
</evidence>
<reference evidence="4" key="2">
    <citation type="submission" date="2012-11" db="EMBL/GenBank/DDBJ databases">
        <authorList>
            <person name="Kuo A."/>
            <person name="Curtis B.A."/>
            <person name="Tanifuji G."/>
            <person name="Burki F."/>
            <person name="Gruber A."/>
            <person name="Irimia M."/>
            <person name="Maruyama S."/>
            <person name="Arias M.C."/>
            <person name="Ball S.G."/>
            <person name="Gile G.H."/>
            <person name="Hirakawa Y."/>
            <person name="Hopkins J.F."/>
            <person name="Rensing S.A."/>
            <person name="Schmutz J."/>
            <person name="Symeonidi A."/>
            <person name="Elias M."/>
            <person name="Eveleigh R.J."/>
            <person name="Herman E.K."/>
            <person name="Klute M.J."/>
            <person name="Nakayama T."/>
            <person name="Obornik M."/>
            <person name="Reyes-Prieto A."/>
            <person name="Armbrust E.V."/>
            <person name="Aves S.J."/>
            <person name="Beiko R.G."/>
            <person name="Coutinho P."/>
            <person name="Dacks J.B."/>
            <person name="Durnford D.G."/>
            <person name="Fast N.M."/>
            <person name="Green B.R."/>
            <person name="Grisdale C."/>
            <person name="Hempe F."/>
            <person name="Henrissat B."/>
            <person name="Hoppner M.P."/>
            <person name="Ishida K.-I."/>
            <person name="Kim E."/>
            <person name="Koreny L."/>
            <person name="Kroth P.G."/>
            <person name="Liu Y."/>
            <person name="Malik S.-B."/>
            <person name="Maier U.G."/>
            <person name="McRose D."/>
            <person name="Mock T."/>
            <person name="Neilson J.A."/>
            <person name="Onodera N.T."/>
            <person name="Poole A.M."/>
            <person name="Pritham E.J."/>
            <person name="Richards T.A."/>
            <person name="Rocap G."/>
            <person name="Roy S.W."/>
            <person name="Sarai C."/>
            <person name="Schaack S."/>
            <person name="Shirato S."/>
            <person name="Slamovits C.H."/>
            <person name="Spencer D.F."/>
            <person name="Suzuki S."/>
            <person name="Worden A.Z."/>
            <person name="Zauner S."/>
            <person name="Barry K."/>
            <person name="Bell C."/>
            <person name="Bharti A.K."/>
            <person name="Crow J.A."/>
            <person name="Grimwood J."/>
            <person name="Kramer R."/>
            <person name="Lindquist E."/>
            <person name="Lucas S."/>
            <person name="Salamov A."/>
            <person name="McFadden G.I."/>
            <person name="Lane C.E."/>
            <person name="Keeling P.J."/>
            <person name="Gray M.W."/>
            <person name="Grigoriev I.V."/>
            <person name="Archibald J.M."/>
        </authorList>
    </citation>
    <scope>NUCLEOTIDE SEQUENCE</scope>
    <source>
        <strain evidence="4">CCMP2712</strain>
    </source>
</reference>
<feature type="compositionally biased region" description="Basic and acidic residues" evidence="1">
    <location>
        <begin position="178"/>
        <end position="187"/>
    </location>
</feature>
<dbReference type="SUPFAM" id="SSF54695">
    <property type="entry name" value="POZ domain"/>
    <property type="match status" value="1"/>
</dbReference>
<dbReference type="KEGG" id="gtt:GUITHDRAFT_136018"/>
<dbReference type="GeneID" id="17306062"/>
<dbReference type="EnsemblProtists" id="EKX49332">
    <property type="protein sequence ID" value="EKX49332"/>
    <property type="gene ID" value="GUITHDRAFT_136018"/>
</dbReference>
<feature type="region of interest" description="Disordered" evidence="1">
    <location>
        <begin position="593"/>
        <end position="632"/>
    </location>
</feature>
<feature type="compositionally biased region" description="Basic and acidic residues" evidence="1">
    <location>
        <begin position="94"/>
        <end position="108"/>
    </location>
</feature>
<feature type="region of interest" description="Disordered" evidence="1">
    <location>
        <begin position="675"/>
        <end position="713"/>
    </location>
</feature>
<feature type="compositionally biased region" description="Basic and acidic residues" evidence="1">
    <location>
        <begin position="115"/>
        <end position="131"/>
    </location>
</feature>
<dbReference type="Proteomes" id="UP000011087">
    <property type="component" value="Unassembled WGS sequence"/>
</dbReference>
<dbReference type="InterPro" id="IPR011333">
    <property type="entry name" value="SKP1/BTB/POZ_sf"/>
</dbReference>
<dbReference type="EMBL" id="JH992982">
    <property type="protein sequence ID" value="EKX49332.1"/>
    <property type="molecule type" value="Genomic_DNA"/>
</dbReference>
<feature type="region of interest" description="Disordered" evidence="1">
    <location>
        <begin position="94"/>
        <end position="225"/>
    </location>
</feature>
<protein>
    <recommendedName>
        <fullName evidence="5">BTB domain-containing protein</fullName>
    </recommendedName>
</protein>
<reference evidence="2 4" key="1">
    <citation type="journal article" date="2012" name="Nature">
        <title>Algal genomes reveal evolutionary mosaicism and the fate of nucleomorphs.</title>
        <authorList>
            <consortium name="DOE Joint Genome Institute"/>
            <person name="Curtis B.A."/>
            <person name="Tanifuji G."/>
            <person name="Burki F."/>
            <person name="Gruber A."/>
            <person name="Irimia M."/>
            <person name="Maruyama S."/>
            <person name="Arias M.C."/>
            <person name="Ball S.G."/>
            <person name="Gile G.H."/>
            <person name="Hirakawa Y."/>
            <person name="Hopkins J.F."/>
            <person name="Kuo A."/>
            <person name="Rensing S.A."/>
            <person name="Schmutz J."/>
            <person name="Symeonidi A."/>
            <person name="Elias M."/>
            <person name="Eveleigh R.J."/>
            <person name="Herman E.K."/>
            <person name="Klute M.J."/>
            <person name="Nakayama T."/>
            <person name="Obornik M."/>
            <person name="Reyes-Prieto A."/>
            <person name="Armbrust E.V."/>
            <person name="Aves S.J."/>
            <person name="Beiko R.G."/>
            <person name="Coutinho P."/>
            <person name="Dacks J.B."/>
            <person name="Durnford D.G."/>
            <person name="Fast N.M."/>
            <person name="Green B.R."/>
            <person name="Grisdale C.J."/>
            <person name="Hempel F."/>
            <person name="Henrissat B."/>
            <person name="Hoppner M.P."/>
            <person name="Ishida K."/>
            <person name="Kim E."/>
            <person name="Koreny L."/>
            <person name="Kroth P.G."/>
            <person name="Liu Y."/>
            <person name="Malik S.B."/>
            <person name="Maier U.G."/>
            <person name="McRose D."/>
            <person name="Mock T."/>
            <person name="Neilson J.A."/>
            <person name="Onodera N.T."/>
            <person name="Poole A.M."/>
            <person name="Pritham E.J."/>
            <person name="Richards T.A."/>
            <person name="Rocap G."/>
            <person name="Roy S.W."/>
            <person name="Sarai C."/>
            <person name="Schaack S."/>
            <person name="Shirato S."/>
            <person name="Slamovits C.H."/>
            <person name="Spencer D.F."/>
            <person name="Suzuki S."/>
            <person name="Worden A.Z."/>
            <person name="Zauner S."/>
            <person name="Barry K."/>
            <person name="Bell C."/>
            <person name="Bharti A.K."/>
            <person name="Crow J.A."/>
            <person name="Grimwood J."/>
            <person name="Kramer R."/>
            <person name="Lindquist E."/>
            <person name="Lucas S."/>
            <person name="Salamov A."/>
            <person name="McFadden G.I."/>
            <person name="Lane C.E."/>
            <person name="Keeling P.J."/>
            <person name="Gray M.W."/>
            <person name="Grigoriev I.V."/>
            <person name="Archibald J.M."/>
        </authorList>
    </citation>
    <scope>NUCLEOTIDE SEQUENCE</scope>
    <source>
        <strain evidence="2 4">CCMP2712</strain>
    </source>
</reference>
<feature type="compositionally biased region" description="Basic and acidic residues" evidence="1">
    <location>
        <begin position="600"/>
        <end position="625"/>
    </location>
</feature>
<dbReference type="AlphaFoldDB" id="L1JLU7"/>
<gene>
    <name evidence="2" type="ORF">GUITHDRAFT_136018</name>
</gene>
<feature type="compositionally biased region" description="Basic and acidic residues" evidence="1">
    <location>
        <begin position="699"/>
        <end position="709"/>
    </location>
</feature>